<dbReference type="OrthoDB" id="1909107at2"/>
<sequence>MNMRLSNLSIILIALQILLGIGAIFGGIAFIIDPSGELMGMSRSQLEHSIFHNYLIPGILLICALGIIPFIIASGLLRKWKWKMADRLNIFPDKHWSWTFSLYSGFELIIWITIQIYILNMFSIIHLIYIIFGLTIQVVTLLPKVQKQYSI</sequence>
<feature type="transmembrane region" description="Helical" evidence="1">
    <location>
        <begin position="12"/>
        <end position="32"/>
    </location>
</feature>
<name>A0A0M1P8I1_9BACL</name>
<proteinExistence type="predicted"/>
<accession>A0A0M1P8I1</accession>
<reference evidence="3" key="1">
    <citation type="submission" date="2015-08" db="EMBL/GenBank/DDBJ databases">
        <title>Genome sequencing project for genomic taxonomy and phylogenomics of Bacillus-like bacteria.</title>
        <authorList>
            <person name="Liu B."/>
            <person name="Wang J."/>
            <person name="Zhu Y."/>
            <person name="Liu G."/>
            <person name="Chen Q."/>
            <person name="Chen Z."/>
            <person name="Lan J."/>
            <person name="Che J."/>
            <person name="Ge C."/>
            <person name="Shi H."/>
            <person name="Pan Z."/>
            <person name="Liu X."/>
        </authorList>
    </citation>
    <scope>NUCLEOTIDE SEQUENCE [LARGE SCALE GENOMIC DNA]</scope>
    <source>
        <strain evidence="3">FJAT-22460</strain>
    </source>
</reference>
<gene>
    <name evidence="2" type="ORF">AM231_15150</name>
</gene>
<keyword evidence="1" id="KW-0812">Transmembrane</keyword>
<evidence type="ECO:0000313" key="2">
    <source>
        <dbReference type="EMBL" id="KOR90329.1"/>
    </source>
</evidence>
<evidence type="ECO:0000256" key="1">
    <source>
        <dbReference type="SAM" id="Phobius"/>
    </source>
</evidence>
<feature type="transmembrane region" description="Helical" evidence="1">
    <location>
        <begin position="52"/>
        <end position="77"/>
    </location>
</feature>
<dbReference type="AlphaFoldDB" id="A0A0M1P8I1"/>
<keyword evidence="1" id="KW-0472">Membrane</keyword>
<feature type="transmembrane region" description="Helical" evidence="1">
    <location>
        <begin position="124"/>
        <end position="142"/>
    </location>
</feature>
<comment type="caution">
    <text evidence="2">The sequence shown here is derived from an EMBL/GenBank/DDBJ whole genome shotgun (WGS) entry which is preliminary data.</text>
</comment>
<evidence type="ECO:0000313" key="3">
    <source>
        <dbReference type="Proteomes" id="UP000036932"/>
    </source>
</evidence>
<protein>
    <submittedName>
        <fullName evidence="2">Uncharacterized protein</fullName>
    </submittedName>
</protein>
<organism evidence="2 3">
    <name type="scientific">Paenibacillus solani</name>
    <dbReference type="NCBI Taxonomy" id="1705565"/>
    <lineage>
        <taxon>Bacteria</taxon>
        <taxon>Bacillati</taxon>
        <taxon>Bacillota</taxon>
        <taxon>Bacilli</taxon>
        <taxon>Bacillales</taxon>
        <taxon>Paenibacillaceae</taxon>
        <taxon>Paenibacillus</taxon>
    </lineage>
</organism>
<keyword evidence="3" id="KW-1185">Reference proteome</keyword>
<dbReference type="RefSeq" id="WP_054403271.1">
    <property type="nucleotide sequence ID" value="NZ_LIUT01000001.1"/>
</dbReference>
<dbReference type="PATRIC" id="fig|1705565.3.peg.5087"/>
<dbReference type="Proteomes" id="UP000036932">
    <property type="component" value="Unassembled WGS sequence"/>
</dbReference>
<keyword evidence="1" id="KW-1133">Transmembrane helix</keyword>
<dbReference type="EMBL" id="LIUT01000001">
    <property type="protein sequence ID" value="KOR90329.1"/>
    <property type="molecule type" value="Genomic_DNA"/>
</dbReference>
<feature type="transmembrane region" description="Helical" evidence="1">
    <location>
        <begin position="98"/>
        <end position="118"/>
    </location>
</feature>